<accession>A0A0N4XTR8</accession>
<evidence type="ECO:0000256" key="1">
    <source>
        <dbReference type="SAM" id="Phobius"/>
    </source>
</evidence>
<protein>
    <submittedName>
        <fullName evidence="4">Phlebovirus_G2 domain-containing protein</fullName>
    </submittedName>
</protein>
<dbReference type="WBParaSite" id="NBR_0000602201-mRNA-1">
    <property type="protein sequence ID" value="NBR_0000602201-mRNA-1"/>
    <property type="gene ID" value="NBR_0000602201"/>
</dbReference>
<dbReference type="EMBL" id="UYSL01019771">
    <property type="protein sequence ID" value="VDL69612.1"/>
    <property type="molecule type" value="Genomic_DNA"/>
</dbReference>
<dbReference type="AlphaFoldDB" id="A0A0N4XTR8"/>
<evidence type="ECO:0000313" key="2">
    <source>
        <dbReference type="EMBL" id="VDL69612.1"/>
    </source>
</evidence>
<keyword evidence="1" id="KW-0472">Membrane</keyword>
<name>A0A0N4XTR8_NIPBR</name>
<evidence type="ECO:0000313" key="3">
    <source>
        <dbReference type="Proteomes" id="UP000271162"/>
    </source>
</evidence>
<organism evidence="4">
    <name type="scientific">Nippostrongylus brasiliensis</name>
    <name type="common">Rat hookworm</name>
    <dbReference type="NCBI Taxonomy" id="27835"/>
    <lineage>
        <taxon>Eukaryota</taxon>
        <taxon>Metazoa</taxon>
        <taxon>Ecdysozoa</taxon>
        <taxon>Nematoda</taxon>
        <taxon>Chromadorea</taxon>
        <taxon>Rhabditida</taxon>
        <taxon>Rhabditina</taxon>
        <taxon>Rhabditomorpha</taxon>
        <taxon>Strongyloidea</taxon>
        <taxon>Heligmosomidae</taxon>
        <taxon>Nippostrongylus</taxon>
    </lineage>
</organism>
<keyword evidence="1" id="KW-1133">Transmembrane helix</keyword>
<proteinExistence type="predicted"/>
<sequence length="298" mass="33511">MRICGKGATSAMQSFSCMHLPASRNRIRCNCADFNITSQFYGKIQHRLPILRPWVLLEKSAATDSVRAKILTLVTAELLVTLEEDVVETVKEITDPTCTVPNTTAQGCYHCIQGAVANVTCTSDRPTRASINCDEHYFTVSCTPHGNPTQLRFTHSNARLKMLCSVSCGTKTTEFGITGILQWVNTIQETLRRITEGKSNISEEIAFSYMSHIFDVLFLSYKTVIATLAALAAALFFGYLFFWTCGIRIFFVATRIVFTTFRFSLRLVIRVVILSLKSTYRCFSEKSQGEHRDHVKLL</sequence>
<reference evidence="2 3" key="2">
    <citation type="submission" date="2018-11" db="EMBL/GenBank/DDBJ databases">
        <authorList>
            <consortium name="Pathogen Informatics"/>
        </authorList>
    </citation>
    <scope>NUCLEOTIDE SEQUENCE [LARGE SCALE GENOMIC DNA]</scope>
</reference>
<dbReference type="Proteomes" id="UP000271162">
    <property type="component" value="Unassembled WGS sequence"/>
</dbReference>
<gene>
    <name evidence="2" type="ORF">NBR_LOCUS6023</name>
</gene>
<keyword evidence="1" id="KW-0812">Transmembrane</keyword>
<feature type="transmembrane region" description="Helical" evidence="1">
    <location>
        <begin position="219"/>
        <end position="243"/>
    </location>
</feature>
<dbReference type="Gene3D" id="2.60.40.3770">
    <property type="match status" value="1"/>
</dbReference>
<reference evidence="4" key="1">
    <citation type="submission" date="2017-02" db="UniProtKB">
        <authorList>
            <consortium name="WormBaseParasite"/>
        </authorList>
    </citation>
    <scope>IDENTIFICATION</scope>
</reference>
<evidence type="ECO:0000313" key="4">
    <source>
        <dbReference type="WBParaSite" id="NBR_0000602201-mRNA-1"/>
    </source>
</evidence>
<keyword evidence="3" id="KW-1185">Reference proteome</keyword>